<comment type="caution">
    <text evidence="2">The sequence shown here is derived from an EMBL/GenBank/DDBJ whole genome shotgun (WGS) entry which is preliminary data.</text>
</comment>
<evidence type="ECO:0000313" key="3">
    <source>
        <dbReference type="Proteomes" id="UP001159363"/>
    </source>
</evidence>
<keyword evidence="3" id="KW-1185">Reference proteome</keyword>
<dbReference type="Proteomes" id="UP001159363">
    <property type="component" value="Chromosome 5"/>
</dbReference>
<feature type="region of interest" description="Disordered" evidence="1">
    <location>
        <begin position="329"/>
        <end position="352"/>
    </location>
</feature>
<protein>
    <submittedName>
        <fullName evidence="2">Uncharacterized protein</fullName>
    </submittedName>
</protein>
<gene>
    <name evidence="2" type="ORF">PR048_017269</name>
</gene>
<evidence type="ECO:0000313" key="2">
    <source>
        <dbReference type="EMBL" id="KAJ8880798.1"/>
    </source>
</evidence>
<organism evidence="2 3">
    <name type="scientific">Dryococelus australis</name>
    <dbReference type="NCBI Taxonomy" id="614101"/>
    <lineage>
        <taxon>Eukaryota</taxon>
        <taxon>Metazoa</taxon>
        <taxon>Ecdysozoa</taxon>
        <taxon>Arthropoda</taxon>
        <taxon>Hexapoda</taxon>
        <taxon>Insecta</taxon>
        <taxon>Pterygota</taxon>
        <taxon>Neoptera</taxon>
        <taxon>Polyneoptera</taxon>
        <taxon>Phasmatodea</taxon>
        <taxon>Verophasmatodea</taxon>
        <taxon>Anareolatae</taxon>
        <taxon>Phasmatidae</taxon>
        <taxon>Eurycanthinae</taxon>
        <taxon>Dryococelus</taxon>
    </lineage>
</organism>
<evidence type="ECO:0000256" key="1">
    <source>
        <dbReference type="SAM" id="MobiDB-lite"/>
    </source>
</evidence>
<feature type="compositionally biased region" description="Basic and acidic residues" evidence="1">
    <location>
        <begin position="430"/>
        <end position="441"/>
    </location>
</feature>
<proteinExistence type="predicted"/>
<reference evidence="2 3" key="1">
    <citation type="submission" date="2023-02" db="EMBL/GenBank/DDBJ databases">
        <title>LHISI_Scaffold_Assembly.</title>
        <authorList>
            <person name="Stuart O.P."/>
            <person name="Cleave R."/>
            <person name="Magrath M.J.L."/>
            <person name="Mikheyev A.S."/>
        </authorList>
    </citation>
    <scope>NUCLEOTIDE SEQUENCE [LARGE SCALE GENOMIC DNA]</scope>
    <source>
        <strain evidence="2">Daus_M_001</strain>
        <tissue evidence="2">Leg muscle</tissue>
    </source>
</reference>
<accession>A0ABQ9H923</accession>
<sequence length="635" mass="70713">MPYVCVGAEAFPLSENLMMFYRRRGDNYVNKVDSVVKTTCVLHNYFRHSTAIHSDDDTVDDMTHQLKPLPYITRRLALWEGRAISPLIYSPGGQPVSWLASQPLYLPLLRSRQSYRRHKIILGITPRNTGFSETSGISEFLFCHPFVILSEECCPPYWEPDVTILFRELSSSCSVTPYHHLKVPRTEKYLFTLSYCEFWKLWAVVIGGNATHFGSHKTGVILYCAAAAKQDGHNTLISGKNAKYDTGLTRLLPHLSQLAMATHDARLAPLVTDPGVREFSCGECGGHCRNTEGRSVSSTTFGRTSAVPCSAHPPRHTLFSLLKPVSIGSRGGSHSVSPRRQPAPPPASGHPHTFTCCQTPPSVPSASLLQQQTPTPRCKLPGVHGALLETLLAADLSSHFVSFSRMNSVRVRASERECVRASWSKQRWNERAGKKVDHRENPPTSGIVMHDSHLRKSGSTRPEIEPGSPWWEASSLTAWPSHVECIKRGSSPALAVGMVTTVERRSPGIEPTTSRMCTTTLSHETDKAPYVDWAEPWKRHGDGHNGESPDDLVRRFCGAMTLPSQCGGNQAQNPWVTGTKLPHFMQILYQSLDINPIEHLCDVLEQNIRTKTNFQREQFEGSFFGSVEKHSKNLC</sequence>
<name>A0ABQ9H923_9NEOP</name>
<dbReference type="EMBL" id="JARBHB010000006">
    <property type="protein sequence ID" value="KAJ8880798.1"/>
    <property type="molecule type" value="Genomic_DNA"/>
</dbReference>
<feature type="region of interest" description="Disordered" evidence="1">
    <location>
        <begin position="430"/>
        <end position="468"/>
    </location>
</feature>